<evidence type="ECO:0000313" key="1">
    <source>
        <dbReference type="EMBL" id="MBM7277056.1"/>
    </source>
</evidence>
<dbReference type="Pfam" id="PF10604">
    <property type="entry name" value="Polyketide_cyc2"/>
    <property type="match status" value="1"/>
</dbReference>
<reference evidence="1" key="1">
    <citation type="submission" date="2021-02" db="EMBL/GenBank/DDBJ databases">
        <title>Taxonomy, biology and ecology of Rhodococcus bacteria occurring in California pistachio and other woody hosts as revealed by genome sequence analyses.</title>
        <authorList>
            <person name="Riely B."/>
            <person name="Gai Y."/>
        </authorList>
    </citation>
    <scope>NUCLEOTIDE SEQUENCE</scope>
    <source>
        <strain evidence="1">BP-295</strain>
    </source>
</reference>
<gene>
    <name evidence="1" type="ORF">JTZ10_04720</name>
</gene>
<accession>A0AAW4G0T1</accession>
<dbReference type="EMBL" id="JAFFGU010000001">
    <property type="protein sequence ID" value="MBM7277056.1"/>
    <property type="molecule type" value="Genomic_DNA"/>
</dbReference>
<evidence type="ECO:0000313" key="2">
    <source>
        <dbReference type="Proteomes" id="UP001195196"/>
    </source>
</evidence>
<name>A0AAW4G0T1_GORRU</name>
<dbReference type="SUPFAM" id="SSF55961">
    <property type="entry name" value="Bet v1-like"/>
    <property type="match status" value="1"/>
</dbReference>
<dbReference type="Gene3D" id="3.30.530.20">
    <property type="match status" value="1"/>
</dbReference>
<sequence length="151" mass="16978">MLEASASVLIKHPLETVWEYTTTPENIAAYLPGVVEMTPLSDNPVSVGAQWKGKNNILGRNFEWRGEFTRVDTYKDTEFQTIEAAFPFTTHSSLEETSDGVRMSYHVESPSGFGGLFGKMADPIVMRIYQRSLKASIESIPDPMEEWLAQK</sequence>
<proteinExistence type="predicted"/>
<dbReference type="AlphaFoldDB" id="A0AAW4G0T1"/>
<comment type="caution">
    <text evidence="1">The sequence shown here is derived from an EMBL/GenBank/DDBJ whole genome shotgun (WGS) entry which is preliminary data.</text>
</comment>
<organism evidence="1 2">
    <name type="scientific">Gordonia rubripertincta</name>
    <name type="common">Rhodococcus corallinus</name>
    <dbReference type="NCBI Taxonomy" id="36822"/>
    <lineage>
        <taxon>Bacteria</taxon>
        <taxon>Bacillati</taxon>
        <taxon>Actinomycetota</taxon>
        <taxon>Actinomycetes</taxon>
        <taxon>Mycobacteriales</taxon>
        <taxon>Gordoniaceae</taxon>
        <taxon>Gordonia</taxon>
    </lineage>
</organism>
<dbReference type="Proteomes" id="UP001195196">
    <property type="component" value="Unassembled WGS sequence"/>
</dbReference>
<dbReference type="InterPro" id="IPR019587">
    <property type="entry name" value="Polyketide_cyclase/dehydratase"/>
</dbReference>
<dbReference type="RefSeq" id="WP_204717492.1">
    <property type="nucleotide sequence ID" value="NZ_JAFFGU010000001.1"/>
</dbReference>
<protein>
    <submittedName>
        <fullName evidence="1">SRPBCC family protein</fullName>
    </submittedName>
</protein>
<dbReference type="InterPro" id="IPR023393">
    <property type="entry name" value="START-like_dom_sf"/>
</dbReference>